<comment type="caution">
    <text evidence="4">The sequence shown here is derived from an EMBL/GenBank/DDBJ whole genome shotgun (WGS) entry which is preliminary data.</text>
</comment>
<dbReference type="Pfam" id="PF02826">
    <property type="entry name" value="2-Hacid_dh_C"/>
    <property type="match status" value="1"/>
</dbReference>
<dbReference type="CDD" id="cd05300">
    <property type="entry name" value="2-Hacid_dh_1"/>
    <property type="match status" value="1"/>
</dbReference>
<keyword evidence="2" id="KW-0520">NAD</keyword>
<evidence type="ECO:0000313" key="4">
    <source>
        <dbReference type="EMBL" id="MDR7095573.1"/>
    </source>
</evidence>
<reference evidence="4 5" key="1">
    <citation type="submission" date="2023-07" db="EMBL/GenBank/DDBJ databases">
        <title>Sorghum-associated microbial communities from plants grown in Nebraska, USA.</title>
        <authorList>
            <person name="Schachtman D."/>
        </authorList>
    </citation>
    <scope>NUCLEOTIDE SEQUENCE [LARGE SCALE GENOMIC DNA]</scope>
    <source>
        <strain evidence="4 5">BE240</strain>
    </source>
</reference>
<gene>
    <name evidence="4" type="ORF">J2X09_003324</name>
</gene>
<dbReference type="InterPro" id="IPR006140">
    <property type="entry name" value="D-isomer_DH_NAD-bd"/>
</dbReference>
<keyword evidence="5" id="KW-1185">Reference proteome</keyword>
<evidence type="ECO:0000256" key="1">
    <source>
        <dbReference type="ARBA" id="ARBA00023002"/>
    </source>
</evidence>
<keyword evidence="1" id="KW-0560">Oxidoreductase</keyword>
<protein>
    <submittedName>
        <fullName evidence="4">Phosphoglycerate dehydrogenase-like enzyme</fullName>
    </submittedName>
</protein>
<evidence type="ECO:0000313" key="5">
    <source>
        <dbReference type="Proteomes" id="UP001265550"/>
    </source>
</evidence>
<evidence type="ECO:0000259" key="3">
    <source>
        <dbReference type="Pfam" id="PF02826"/>
    </source>
</evidence>
<sequence length="322" mass="35413">MSVTLLMLPPQIPATRDWAGRLRAALPELNVIVAETDDEALAAIGGADAAVGTLTPALLAAAPRLRWLHSPLAAPPSGYFFPELVDHSVTVTNVRGIFNDHIGAHILSFVLAFSRALHRFIPQQQRSEWRQPPRYEGTVYLPEATALIVGVGGIGAETARLLKAFGVHVIGTDAQRTALPEGMDELHKPEALDSLLPRADFVIATVPHTPETEGMFHRERFQRMKRGAFFINIGRGMTTRLDDLLAALQAGEVGGAGLDVFEQEPLPATHPLWTQPGVFITPHVAMWGPYYNERRYAILEDNCRRFIAGLPLANRVDKALWY</sequence>
<accession>A0ABU1VE32</accession>
<dbReference type="PANTHER" id="PTHR43333">
    <property type="entry name" value="2-HACID_DH_C DOMAIN-CONTAINING PROTEIN"/>
    <property type="match status" value="1"/>
</dbReference>
<dbReference type="Gene3D" id="3.40.50.720">
    <property type="entry name" value="NAD(P)-binding Rossmann-like Domain"/>
    <property type="match status" value="2"/>
</dbReference>
<evidence type="ECO:0000256" key="2">
    <source>
        <dbReference type="ARBA" id="ARBA00023027"/>
    </source>
</evidence>
<name>A0ABU1VE32_9BURK</name>
<dbReference type="InterPro" id="IPR036291">
    <property type="entry name" value="NAD(P)-bd_dom_sf"/>
</dbReference>
<dbReference type="SUPFAM" id="SSF51735">
    <property type="entry name" value="NAD(P)-binding Rossmann-fold domains"/>
    <property type="match status" value="1"/>
</dbReference>
<dbReference type="PANTHER" id="PTHR43333:SF1">
    <property type="entry name" value="D-ISOMER SPECIFIC 2-HYDROXYACID DEHYDROGENASE NAD-BINDING DOMAIN-CONTAINING PROTEIN"/>
    <property type="match status" value="1"/>
</dbReference>
<organism evidence="4 5">
    <name type="scientific">Hydrogenophaga laconesensis</name>
    <dbReference type="NCBI Taxonomy" id="1805971"/>
    <lineage>
        <taxon>Bacteria</taxon>
        <taxon>Pseudomonadati</taxon>
        <taxon>Pseudomonadota</taxon>
        <taxon>Betaproteobacteria</taxon>
        <taxon>Burkholderiales</taxon>
        <taxon>Comamonadaceae</taxon>
        <taxon>Hydrogenophaga</taxon>
    </lineage>
</organism>
<dbReference type="EMBL" id="JAVDWE010000009">
    <property type="protein sequence ID" value="MDR7095573.1"/>
    <property type="molecule type" value="Genomic_DNA"/>
</dbReference>
<proteinExistence type="predicted"/>
<dbReference type="Proteomes" id="UP001265550">
    <property type="component" value="Unassembled WGS sequence"/>
</dbReference>
<dbReference type="RefSeq" id="WP_204731176.1">
    <property type="nucleotide sequence ID" value="NZ_JAVDWE010000009.1"/>
</dbReference>
<feature type="domain" description="D-isomer specific 2-hydroxyacid dehydrogenase NAD-binding" evidence="3">
    <location>
        <begin position="108"/>
        <end position="285"/>
    </location>
</feature>